<accession>A0A5B7H0I3</accession>
<organism evidence="1 2">
    <name type="scientific">Portunus trituberculatus</name>
    <name type="common">Swimming crab</name>
    <name type="synonym">Neptunus trituberculatus</name>
    <dbReference type="NCBI Taxonomy" id="210409"/>
    <lineage>
        <taxon>Eukaryota</taxon>
        <taxon>Metazoa</taxon>
        <taxon>Ecdysozoa</taxon>
        <taxon>Arthropoda</taxon>
        <taxon>Crustacea</taxon>
        <taxon>Multicrustacea</taxon>
        <taxon>Malacostraca</taxon>
        <taxon>Eumalacostraca</taxon>
        <taxon>Eucarida</taxon>
        <taxon>Decapoda</taxon>
        <taxon>Pleocyemata</taxon>
        <taxon>Brachyura</taxon>
        <taxon>Eubrachyura</taxon>
        <taxon>Portunoidea</taxon>
        <taxon>Portunidae</taxon>
        <taxon>Portuninae</taxon>
        <taxon>Portunus</taxon>
    </lineage>
</organism>
<name>A0A5B7H0I3_PORTR</name>
<keyword evidence="2" id="KW-1185">Reference proteome</keyword>
<sequence length="18" mass="2056">MFTISFVFLLPSLTILVN</sequence>
<evidence type="ECO:0000313" key="2">
    <source>
        <dbReference type="Proteomes" id="UP000324222"/>
    </source>
</evidence>
<evidence type="ECO:0000313" key="1">
    <source>
        <dbReference type="EMBL" id="MPC62688.1"/>
    </source>
</evidence>
<dbReference type="EMBL" id="VSRR010019956">
    <property type="protein sequence ID" value="MPC62688.1"/>
    <property type="molecule type" value="Genomic_DNA"/>
</dbReference>
<reference evidence="1 2" key="1">
    <citation type="submission" date="2019-05" db="EMBL/GenBank/DDBJ databases">
        <title>Another draft genome of Portunus trituberculatus and its Hox gene families provides insights of decapod evolution.</title>
        <authorList>
            <person name="Jeong J.-H."/>
            <person name="Song I."/>
            <person name="Kim S."/>
            <person name="Choi T."/>
            <person name="Kim D."/>
            <person name="Ryu S."/>
            <person name="Kim W."/>
        </authorList>
    </citation>
    <scope>NUCLEOTIDE SEQUENCE [LARGE SCALE GENOMIC DNA]</scope>
    <source>
        <tissue evidence="1">Muscle</tissue>
    </source>
</reference>
<gene>
    <name evidence="1" type="ORF">E2C01_056777</name>
</gene>
<protein>
    <submittedName>
        <fullName evidence="1">Uncharacterized protein</fullName>
    </submittedName>
</protein>
<dbReference type="AlphaFoldDB" id="A0A5B7H0I3"/>
<proteinExistence type="predicted"/>
<dbReference type="Proteomes" id="UP000324222">
    <property type="component" value="Unassembled WGS sequence"/>
</dbReference>
<comment type="caution">
    <text evidence="1">The sequence shown here is derived from an EMBL/GenBank/DDBJ whole genome shotgun (WGS) entry which is preliminary data.</text>
</comment>